<evidence type="ECO:0000313" key="2">
    <source>
        <dbReference type="Proteomes" id="UP001291623"/>
    </source>
</evidence>
<comment type="caution">
    <text evidence="1">The sequence shown here is derived from an EMBL/GenBank/DDBJ whole genome shotgun (WGS) entry which is preliminary data.</text>
</comment>
<dbReference type="Proteomes" id="UP001291623">
    <property type="component" value="Unassembled WGS sequence"/>
</dbReference>
<evidence type="ECO:0000313" key="1">
    <source>
        <dbReference type="EMBL" id="KAK4370814.1"/>
    </source>
</evidence>
<name>A0AAE1SHH3_9SOLA</name>
<sequence length="98" mass="11421">MISHHGSSGIQMNEMLENAQELTWDAENKIDSLFQYPYDGIKNEEDFRSKYHLSDGSQEMMNWKTCMRTHLVEGDASYWTQTSSVFFLRRSGKDSTIT</sequence>
<dbReference type="EMBL" id="JAVYJV010000005">
    <property type="protein sequence ID" value="KAK4370814.1"/>
    <property type="molecule type" value="Genomic_DNA"/>
</dbReference>
<protein>
    <submittedName>
        <fullName evidence="1">Uncharacterized protein</fullName>
    </submittedName>
</protein>
<keyword evidence="2" id="KW-1185">Reference proteome</keyword>
<gene>
    <name evidence="1" type="ORF">RND71_010289</name>
</gene>
<reference evidence="1" key="1">
    <citation type="submission" date="2023-12" db="EMBL/GenBank/DDBJ databases">
        <title>Genome assembly of Anisodus tanguticus.</title>
        <authorList>
            <person name="Wang Y.-J."/>
        </authorList>
    </citation>
    <scope>NUCLEOTIDE SEQUENCE</scope>
    <source>
        <strain evidence="1">KB-2021</strain>
        <tissue evidence="1">Leaf</tissue>
    </source>
</reference>
<proteinExistence type="predicted"/>
<organism evidence="1 2">
    <name type="scientific">Anisodus tanguticus</name>
    <dbReference type="NCBI Taxonomy" id="243964"/>
    <lineage>
        <taxon>Eukaryota</taxon>
        <taxon>Viridiplantae</taxon>
        <taxon>Streptophyta</taxon>
        <taxon>Embryophyta</taxon>
        <taxon>Tracheophyta</taxon>
        <taxon>Spermatophyta</taxon>
        <taxon>Magnoliopsida</taxon>
        <taxon>eudicotyledons</taxon>
        <taxon>Gunneridae</taxon>
        <taxon>Pentapetalae</taxon>
        <taxon>asterids</taxon>
        <taxon>lamiids</taxon>
        <taxon>Solanales</taxon>
        <taxon>Solanaceae</taxon>
        <taxon>Solanoideae</taxon>
        <taxon>Hyoscyameae</taxon>
        <taxon>Anisodus</taxon>
    </lineage>
</organism>
<accession>A0AAE1SHH3</accession>
<dbReference type="AlphaFoldDB" id="A0AAE1SHH3"/>